<sequence length="113" mass="13185">MQKMFVNKTQNQMCQAVNDKKSIIKHITYFIINLQSSIKIRQKAPCKILLLRLNCAHEQNRRQLLAKYRDSQILHFSSAIWEIGSQSARFSLYETNGTLAIVKNEYDLIKVVL</sequence>
<keyword evidence="2" id="KW-1185">Reference proteome</keyword>
<name>A0A0C2ME58_THEKT</name>
<evidence type="ECO:0000313" key="1">
    <source>
        <dbReference type="EMBL" id="KII62644.1"/>
    </source>
</evidence>
<comment type="caution">
    <text evidence="1">The sequence shown here is derived from an EMBL/GenBank/DDBJ whole genome shotgun (WGS) entry which is preliminary data.</text>
</comment>
<reference evidence="1 2" key="1">
    <citation type="journal article" date="2014" name="Genome Biol. Evol.">
        <title>The genome of the myxosporean Thelohanellus kitauei shows adaptations to nutrient acquisition within its fish host.</title>
        <authorList>
            <person name="Yang Y."/>
            <person name="Xiong J."/>
            <person name="Zhou Z."/>
            <person name="Huo F."/>
            <person name="Miao W."/>
            <person name="Ran C."/>
            <person name="Liu Y."/>
            <person name="Zhang J."/>
            <person name="Feng J."/>
            <person name="Wang M."/>
            <person name="Wang M."/>
            <person name="Wang L."/>
            <person name="Yao B."/>
        </authorList>
    </citation>
    <scope>NUCLEOTIDE SEQUENCE [LARGE SCALE GENOMIC DNA]</scope>
    <source>
        <strain evidence="1">Wuqing</strain>
    </source>
</reference>
<dbReference type="AlphaFoldDB" id="A0A0C2ME58"/>
<dbReference type="EMBL" id="JWZT01004913">
    <property type="protein sequence ID" value="KII62644.1"/>
    <property type="molecule type" value="Genomic_DNA"/>
</dbReference>
<evidence type="ECO:0000313" key="2">
    <source>
        <dbReference type="Proteomes" id="UP000031668"/>
    </source>
</evidence>
<accession>A0A0C2ME58</accession>
<organism evidence="1 2">
    <name type="scientific">Thelohanellus kitauei</name>
    <name type="common">Myxosporean</name>
    <dbReference type="NCBI Taxonomy" id="669202"/>
    <lineage>
        <taxon>Eukaryota</taxon>
        <taxon>Metazoa</taxon>
        <taxon>Cnidaria</taxon>
        <taxon>Myxozoa</taxon>
        <taxon>Myxosporea</taxon>
        <taxon>Bivalvulida</taxon>
        <taxon>Platysporina</taxon>
        <taxon>Myxobolidae</taxon>
        <taxon>Thelohanellus</taxon>
    </lineage>
</organism>
<protein>
    <submittedName>
        <fullName evidence="1">Uncharacterized protein</fullName>
    </submittedName>
</protein>
<dbReference type="Proteomes" id="UP000031668">
    <property type="component" value="Unassembled WGS sequence"/>
</dbReference>
<gene>
    <name evidence="1" type="ORF">RF11_09986</name>
</gene>
<proteinExistence type="predicted"/>